<dbReference type="PROSITE" id="PS00211">
    <property type="entry name" value="ABC_TRANSPORTER_1"/>
    <property type="match status" value="1"/>
</dbReference>
<dbReference type="InterPro" id="IPR015854">
    <property type="entry name" value="ABC_transpr_LolD-like"/>
</dbReference>
<dbReference type="Pfam" id="PF00005">
    <property type="entry name" value="ABC_tran"/>
    <property type="match status" value="1"/>
</dbReference>
<dbReference type="CDD" id="cd03255">
    <property type="entry name" value="ABC_MJ0796_LolCDE_FtsE"/>
    <property type="match status" value="1"/>
</dbReference>
<evidence type="ECO:0000259" key="4">
    <source>
        <dbReference type="PROSITE" id="PS50893"/>
    </source>
</evidence>
<evidence type="ECO:0000313" key="6">
    <source>
        <dbReference type="Proteomes" id="UP001208017"/>
    </source>
</evidence>
<dbReference type="EMBL" id="JAPMLT010000013">
    <property type="protein sequence ID" value="MCX7571788.1"/>
    <property type="molecule type" value="Genomic_DNA"/>
</dbReference>
<proteinExistence type="predicted"/>
<dbReference type="InterPro" id="IPR017911">
    <property type="entry name" value="MacB-like_ATP-bd"/>
</dbReference>
<gene>
    <name evidence="5" type="ORF">OS242_17735</name>
</gene>
<reference evidence="5 6" key="1">
    <citation type="submission" date="2022-11" db="EMBL/GenBank/DDBJ databases">
        <title>Study of microbial diversity in lake waters.</title>
        <authorList>
            <person name="Zhang J."/>
        </authorList>
    </citation>
    <scope>NUCLEOTIDE SEQUENCE [LARGE SCALE GENOMIC DNA]</scope>
    <source>
        <strain evidence="5 6">DT12</strain>
    </source>
</reference>
<protein>
    <submittedName>
        <fullName evidence="5">ABC transporter ATP-binding protein</fullName>
    </submittedName>
</protein>
<comment type="caution">
    <text evidence="5">The sequence shown here is derived from an EMBL/GenBank/DDBJ whole genome shotgun (WGS) entry which is preliminary data.</text>
</comment>
<keyword evidence="6" id="KW-1185">Reference proteome</keyword>
<dbReference type="InterPro" id="IPR003593">
    <property type="entry name" value="AAA+_ATPase"/>
</dbReference>
<keyword evidence="1" id="KW-0813">Transport</keyword>
<sequence>MAKAVLKVEDVRKEFVLGSHRQTVLKGVNIEVLSGEFVALAGPSGSGKSTLLNLIGCLDVPDGGSIEIDGVEVGRLSAKEQARIRREKIGFVFQNFNLLPVLTAAENVEYPLTLLKVSAAERKERVRKALDVVGLTEHMHKRPTEMSGGQQQRVAIARALVTEPTVILADEPTSHLDQENSEIVVRLMQRLSREEGVTFLFTTHDPGVMAEASRVIRLRDGLIDAGAASEAAAASAVDGN</sequence>
<dbReference type="SMART" id="SM00382">
    <property type="entry name" value="AAA"/>
    <property type="match status" value="1"/>
</dbReference>
<feature type="domain" description="ABC transporter" evidence="4">
    <location>
        <begin position="6"/>
        <end position="237"/>
    </location>
</feature>
<dbReference type="Proteomes" id="UP001208017">
    <property type="component" value="Unassembled WGS sequence"/>
</dbReference>
<evidence type="ECO:0000256" key="3">
    <source>
        <dbReference type="ARBA" id="ARBA00022840"/>
    </source>
</evidence>
<dbReference type="SUPFAM" id="SSF52540">
    <property type="entry name" value="P-loop containing nucleoside triphosphate hydrolases"/>
    <property type="match status" value="1"/>
</dbReference>
<name>A0ABT3X4G0_9BACL</name>
<dbReference type="GO" id="GO:0005524">
    <property type="term" value="F:ATP binding"/>
    <property type="evidence" value="ECO:0007669"/>
    <property type="project" value="UniProtKB-KW"/>
</dbReference>
<dbReference type="RefSeq" id="WP_267153039.1">
    <property type="nucleotide sequence ID" value="NZ_JAPMLT010000013.1"/>
</dbReference>
<evidence type="ECO:0000313" key="5">
    <source>
        <dbReference type="EMBL" id="MCX7571788.1"/>
    </source>
</evidence>
<dbReference type="PANTHER" id="PTHR24220">
    <property type="entry name" value="IMPORT ATP-BINDING PROTEIN"/>
    <property type="match status" value="1"/>
</dbReference>
<evidence type="ECO:0000256" key="2">
    <source>
        <dbReference type="ARBA" id="ARBA00022741"/>
    </source>
</evidence>
<dbReference type="InterPro" id="IPR017871">
    <property type="entry name" value="ABC_transporter-like_CS"/>
</dbReference>
<organism evidence="5 6">
    <name type="scientific">Tumebacillus lacus</name>
    <dbReference type="NCBI Taxonomy" id="2995335"/>
    <lineage>
        <taxon>Bacteria</taxon>
        <taxon>Bacillati</taxon>
        <taxon>Bacillota</taxon>
        <taxon>Bacilli</taxon>
        <taxon>Bacillales</taxon>
        <taxon>Alicyclobacillaceae</taxon>
        <taxon>Tumebacillus</taxon>
    </lineage>
</organism>
<keyword evidence="2" id="KW-0547">Nucleotide-binding</keyword>
<keyword evidence="3 5" id="KW-0067">ATP-binding</keyword>
<dbReference type="PROSITE" id="PS50893">
    <property type="entry name" value="ABC_TRANSPORTER_2"/>
    <property type="match status" value="1"/>
</dbReference>
<dbReference type="InterPro" id="IPR027417">
    <property type="entry name" value="P-loop_NTPase"/>
</dbReference>
<dbReference type="Gene3D" id="3.40.50.300">
    <property type="entry name" value="P-loop containing nucleotide triphosphate hydrolases"/>
    <property type="match status" value="1"/>
</dbReference>
<dbReference type="InterPro" id="IPR003439">
    <property type="entry name" value="ABC_transporter-like_ATP-bd"/>
</dbReference>
<accession>A0ABT3X4G0</accession>
<dbReference type="PANTHER" id="PTHR24220:SF86">
    <property type="entry name" value="ABC TRANSPORTER ABCH.1"/>
    <property type="match status" value="1"/>
</dbReference>
<evidence type="ECO:0000256" key="1">
    <source>
        <dbReference type="ARBA" id="ARBA00022448"/>
    </source>
</evidence>